<feature type="compositionally biased region" description="Polar residues" evidence="1">
    <location>
        <begin position="21"/>
        <end position="51"/>
    </location>
</feature>
<dbReference type="InterPro" id="IPR027417">
    <property type="entry name" value="P-loop_NTPase"/>
</dbReference>
<protein>
    <submittedName>
        <fullName evidence="2">8415_t:CDS:1</fullName>
    </submittedName>
</protein>
<dbReference type="PANTHER" id="PTHR22605:SF1">
    <property type="entry name" value="RZ-TYPE DOMAIN-CONTAINING PROTEIN"/>
    <property type="match status" value="1"/>
</dbReference>
<dbReference type="Gene3D" id="3.40.50.300">
    <property type="entry name" value="P-loop containing nucleotide triphosphate hydrolases"/>
    <property type="match status" value="1"/>
</dbReference>
<feature type="compositionally biased region" description="Basic and acidic residues" evidence="1">
    <location>
        <begin position="8"/>
        <end position="20"/>
    </location>
</feature>
<organism evidence="2 3">
    <name type="scientific">Funneliformis geosporum</name>
    <dbReference type="NCBI Taxonomy" id="1117311"/>
    <lineage>
        <taxon>Eukaryota</taxon>
        <taxon>Fungi</taxon>
        <taxon>Fungi incertae sedis</taxon>
        <taxon>Mucoromycota</taxon>
        <taxon>Glomeromycotina</taxon>
        <taxon>Glomeromycetes</taxon>
        <taxon>Glomerales</taxon>
        <taxon>Glomeraceae</taxon>
        <taxon>Funneliformis</taxon>
    </lineage>
</organism>
<dbReference type="CDD" id="cd00009">
    <property type="entry name" value="AAA"/>
    <property type="match status" value="1"/>
</dbReference>
<gene>
    <name evidence="2" type="ORF">FWILDA_LOCUS2659</name>
</gene>
<keyword evidence="3" id="KW-1185">Reference proteome</keyword>
<dbReference type="GO" id="GO:0004842">
    <property type="term" value="F:ubiquitin-protein transferase activity"/>
    <property type="evidence" value="ECO:0007669"/>
    <property type="project" value="InterPro"/>
</dbReference>
<reference evidence="2" key="1">
    <citation type="submission" date="2022-08" db="EMBL/GenBank/DDBJ databases">
        <authorList>
            <person name="Kallberg Y."/>
            <person name="Tangrot J."/>
            <person name="Rosling A."/>
        </authorList>
    </citation>
    <scope>NUCLEOTIDE SEQUENCE</scope>
    <source>
        <strain evidence="2">Wild A</strain>
    </source>
</reference>
<dbReference type="Proteomes" id="UP001153678">
    <property type="component" value="Unassembled WGS sequence"/>
</dbReference>
<dbReference type="SUPFAM" id="SSF52540">
    <property type="entry name" value="P-loop containing nucleoside triphosphate hydrolases"/>
    <property type="match status" value="1"/>
</dbReference>
<accession>A0A9W4WJM5</accession>
<feature type="region of interest" description="Disordered" evidence="1">
    <location>
        <begin position="1"/>
        <end position="55"/>
    </location>
</feature>
<dbReference type="EMBL" id="CAMKVN010000318">
    <property type="protein sequence ID" value="CAI2166607.1"/>
    <property type="molecule type" value="Genomic_DNA"/>
</dbReference>
<dbReference type="InterPro" id="IPR031248">
    <property type="entry name" value="RNF213"/>
</dbReference>
<dbReference type="GO" id="GO:0016887">
    <property type="term" value="F:ATP hydrolysis activity"/>
    <property type="evidence" value="ECO:0007669"/>
    <property type="project" value="InterPro"/>
</dbReference>
<sequence length="2165" mass="249809">MESSGNPKKQEENVNEKADSDSNAFNSPSKNQPPNNENSLEQSTSQPINNKNSKDENKIKVIFHAHFPENTFKIGHPVIFGDGKELGSWEHPNIKLQQPFPQIPTYWQSNPVNISLSNIAEGHVIQYRYAIHTMEGKIVFEGDNRILDTARNDQFGIWKNTQALRISLEKIQDFTFVNYIYNSINADNLKDKVMQFQHLLANHEDLTIRNHIQRQTMPYELSNEFPSELLLDALEGYKQDILPLDTRDQMCIAITALVHHNAFQMHFNWLKVFKIAAKVDPKYTFIDRLRALMYPNDSLLETFVKGAEIIRPYIDGIDFEAYVKLAKALSHLWSGVLLHNAEFDRNIFKCFANRVQVNISDDDAIALDAHFKGLPQSCRSEVSGVFRDHALLLLKNPSSKWTDQNIFAIRKLLQDVNLNWNGDDVILALELISKSNDFGLLGIFPELLDGWFRKDFSDPKNRIQNICVNWFTLFLIKLSTNNQYAPNEGAFVFLVFQQLERMHPLLGQRINIWRDITKIAIKRVKKCSEAQIFTATKLVVHLKRDEFKNLFVELVKKVLSKTVQNIDDQLIDKLLVICNCVDKTKPLLVPNLMCEEILCHVMIKLQNKSIASSRSEHHLNTLNDRKFWNVILCATGSVENLNLNSYVKHIKASIYELGKLLIERTIDIKSLQQILKYSDEELFKHLNATSGVVISLDEIVRVRELCHNFQLQSDILFKFYERFCSTAQDVNVYLQQIQSSDRANLRQGLTADYWLFHEKTINSAKLCYKFNQSQTFQNIFEICLQEDAAAKKVEYIANTLMPTVFKKYNAFCVQFREWEKIKCSDASLFWKNVTNFNVELDLMGGNETLRDNSFVQSLDHVSKIPQWIERLERLDKVAYIFNIPRDTDDWLSKFIRILKDDSRMLGQINNFFDYLYSNLSRVNNDCWKLISELSDADDFMSFLKEIAQHDITNLINVIDENADEKLVKEEETASSLIQVKQFLFPLMDKNNMETVADILDALSLIIKKNSTLRERIILCKSSNMALQNMYNSISTRGKITKEKIKNAVNNGIYTFKRDEKEEKCTVTLVFTSKTEIIYNLNEILDLRGRALLIVKTIINDKDMELPKNVADDFITQVDTAQEIISVVSALIQTGHFDYQSFEKKLRGTISMKKFLKYSKDELKKWEDIVNNAQKGCYYLTFFPARHILTFYAYFISEKQLDNDNEEKCRTLIRSINSKVQLPSRKDYLEILCEIGDGLKRIFRNVPKQTREFTITKQLIMSDIVTKGKLFVAACTDKSRVPNIIMSLYANHGFYPEPWQLLICTSTTTPEELSIFIKRSFFASNNGYENHLFCIANLEELEIELQFILIDQIRILRESYNQYLLALICCKETEMYNYILDQSSLEVHSTNGLDTEEMREIYQELCQNVICVTSDLSGQGKTEWIKETSLIKNQVPRGFLIRDGMDFGTLLHQFKECKLRPEESLHINIVTSDHPEDVNMFLFELLTLDIASSNIDSACISSSETPTCIFIEVASTSQQRLLNSLPMTRYLLSKHLTWNIENLRISQQINSPIQITCHYLNLYDHNEIDAKEILLRNDAIKKPISVERCRNLIEKYFFHENSSDVSSFRFVEIFVNVLAEQLVQLSTSQFFSVDNLKLMMIKEANIGSLIVGTLMVVSKDLAIRSIQMKASQLESLNSENVRLGTIAHWDDSDKLMVFFNSKIPYLLYRDSSKVHDSVKTLFKSQVIGDRTEWELDDINAIPANAIFAILEELAQSSTEKLKLPEYALSRDNLIKMALILFRAHANIPVIVCGEAGCGKTSLIAYLAILSGVQFQALNLHAGINEGTIMTFIDDALKKAEKGEIWLLFDEINTCNHMGLLADLISRRIFNGKPIHSNIRLFSACNPYRLRTSAQSVTGLTNKPKKYEQHGNLVYQVKPLPDQILDYVWDYGILKSDDECKYIQTLVERELKDLAHPVFIELLFASQKFIRKVEEPYSVSLRDVKRAITLMKFFYNSLENRPPLRKGLKYPPPGNPTITTRSYILAISLCYHSRLCDHEMRKQYRHEMEQILQNHKVYEGENMFSRITREEQEDYINRMKCPPNTAKNEALLENILSLIACILTRIPLFLIGASGLAEKSPFNPLKVLHSLLEPSYPAKGPNVSVIGVSNWRLDNSKSNRALLVHRY</sequence>
<proteinExistence type="predicted"/>
<dbReference type="OrthoDB" id="2400221at2759"/>
<evidence type="ECO:0000256" key="1">
    <source>
        <dbReference type="SAM" id="MobiDB-lite"/>
    </source>
</evidence>
<evidence type="ECO:0000313" key="2">
    <source>
        <dbReference type="EMBL" id="CAI2166607.1"/>
    </source>
</evidence>
<evidence type="ECO:0000313" key="3">
    <source>
        <dbReference type="Proteomes" id="UP001153678"/>
    </source>
</evidence>
<name>A0A9W4WJM5_9GLOM</name>
<comment type="caution">
    <text evidence="2">The sequence shown here is derived from an EMBL/GenBank/DDBJ whole genome shotgun (WGS) entry which is preliminary data.</text>
</comment>
<dbReference type="PANTHER" id="PTHR22605">
    <property type="entry name" value="RZ-TYPE DOMAIN-CONTAINING PROTEIN"/>
    <property type="match status" value="1"/>
</dbReference>